<keyword evidence="3" id="KW-1185">Reference proteome</keyword>
<gene>
    <name evidence="2" type="ORF">QN277_017531</name>
</gene>
<comment type="caution">
    <text evidence="2">The sequence shown here is derived from an EMBL/GenBank/DDBJ whole genome shotgun (WGS) entry which is preliminary data.</text>
</comment>
<dbReference type="GO" id="GO:0045892">
    <property type="term" value="P:negative regulation of DNA-templated transcription"/>
    <property type="evidence" value="ECO:0007669"/>
    <property type="project" value="InterPro"/>
</dbReference>
<dbReference type="Proteomes" id="UP001293593">
    <property type="component" value="Unassembled WGS sequence"/>
</dbReference>
<name>A0AAE1MRX9_9FABA</name>
<protein>
    <recommendedName>
        <fullName evidence="4">Protein EMBRYONIC FLOWER 1</fullName>
    </recommendedName>
</protein>
<sequence>MRSLIQIDSISIDLANSVEKSDAGKRDHHFSIRGYVSEIRKKDWKLCWPFPLQDNHSESEDQPCLLSPLDVPKFRHCCCQICQQEIAAECSDKDNQGEFHSCCTGCKSASNSFSNAAVRSDIQLQLASTPDTLENRGIDLNSSTDLSCGYDYLWTNNEKDVEKKFEVVNDGMIDHETGVEDKLDHQIIHAPPPEVYPCLIPKAPTNDKGFEGNEVSDVKLATSNLKRGDQNSSDFCNGGTLISANQNVVAVTDHKTCSILEVGKVVAVAGHTTDDTTGNSLIESVAGQKALPRITENLVENDFQDHHVEKSSGLPRRKPRKVRLLTDLLSENVETKTEKFAIQGFSSDGTSEASVTLQTLPTSIQGDLTDKDRSVKRFFLDEELKPAEVSSHRFAEGQNLEGDAEVDETILDAGFKDVHSTIGLQENVKSYWSKPEIDRSLTMNNKKKKMQVVDEHLRSCPYQNEENMHVLSKPYASKTLSHTSPCEFSEKGMGSFPLHALRLGNKCNLSKQKGKMLQVDGDLAPLSCWKNDKLVEDSFSVTGAKSMSNMPADVPISSVQGSIPNENGVKEGFHLSPDNYLAAQAHNKKCISQIDNQLPLSLSLQEGTSKVHNRARKGRETDVGEPRIPYKQITDDTSDKGVSCEVSGNKKHKYASQVEDWNHFQDKQMEITGSKNSQKSVEARENASVMKTNADQTADEVSEQGILDDIPIEIVELMAKNQHERRLSEAENRSCQWTKWANERKAQMTVGTGVYGKGLLTMFEGGQKVRPQERHGGNGMTSQGENLRPGKRKSAHYLSPFEDGNHLKRNSLCQPQSSFLFEVSNSQKSSPNGFHFPPLGSSHCGSAQNCKMNGGNAERVRGGCSLHKTILHPDDKASHIWASLTPNHLSLGYDIPKRVVSQSTHTGVDMTSLQTDRLHKQNMNRDIDLNCLNLNATGLEKLNRNEDFGILNMHAEYSFPFKHNGIEPQQNMREYLDSYSNEIIPAMHLLSLMDAGMKSIKPSNASVGAQTFNRPSYYGDCNSKLEIDKALSSLKQPSSDCYNKNYLLNKSHGCFISSPTFGASSSIQNKEKFIKAGSFNNQTSLKSGKKKKIKSSNPVLQNRGNKQFSWTCVETETETPLQRKLEVHGSCVTLPPSKDSNSCSINRNPADFTLPDMGNIYMIRGEDLKFEKPRNPKKRPSLVSFQGCKQQRILKETKIKDNEIW</sequence>
<proteinExistence type="predicted"/>
<dbReference type="PANTHER" id="PTHR35504:SF1">
    <property type="entry name" value="PROTEIN EMBRYONIC FLOWER 1"/>
    <property type="match status" value="1"/>
</dbReference>
<organism evidence="2 3">
    <name type="scientific">Acacia crassicarpa</name>
    <name type="common">northern wattle</name>
    <dbReference type="NCBI Taxonomy" id="499986"/>
    <lineage>
        <taxon>Eukaryota</taxon>
        <taxon>Viridiplantae</taxon>
        <taxon>Streptophyta</taxon>
        <taxon>Embryophyta</taxon>
        <taxon>Tracheophyta</taxon>
        <taxon>Spermatophyta</taxon>
        <taxon>Magnoliopsida</taxon>
        <taxon>eudicotyledons</taxon>
        <taxon>Gunneridae</taxon>
        <taxon>Pentapetalae</taxon>
        <taxon>rosids</taxon>
        <taxon>fabids</taxon>
        <taxon>Fabales</taxon>
        <taxon>Fabaceae</taxon>
        <taxon>Caesalpinioideae</taxon>
        <taxon>mimosoid clade</taxon>
        <taxon>Acacieae</taxon>
        <taxon>Acacia</taxon>
    </lineage>
</organism>
<dbReference type="GO" id="GO:0048367">
    <property type="term" value="P:shoot system development"/>
    <property type="evidence" value="ECO:0007669"/>
    <property type="project" value="InterPro"/>
</dbReference>
<feature type="region of interest" description="Disordered" evidence="1">
    <location>
        <begin position="769"/>
        <end position="792"/>
    </location>
</feature>
<reference evidence="2" key="1">
    <citation type="submission" date="2023-10" db="EMBL/GenBank/DDBJ databases">
        <title>Chromosome-level genome of the transformable northern wattle, Acacia crassicarpa.</title>
        <authorList>
            <person name="Massaro I."/>
            <person name="Sinha N.R."/>
            <person name="Poethig S."/>
            <person name="Leichty A.R."/>
        </authorList>
    </citation>
    <scope>NUCLEOTIDE SEQUENCE</scope>
    <source>
        <strain evidence="2">Acra3RX</strain>
        <tissue evidence="2">Leaf</tissue>
    </source>
</reference>
<evidence type="ECO:0000256" key="1">
    <source>
        <dbReference type="SAM" id="MobiDB-lite"/>
    </source>
</evidence>
<dbReference type="InterPro" id="IPR034583">
    <property type="entry name" value="EMF1"/>
</dbReference>
<dbReference type="GO" id="GO:0009910">
    <property type="term" value="P:negative regulation of flower development"/>
    <property type="evidence" value="ECO:0007669"/>
    <property type="project" value="InterPro"/>
</dbReference>
<dbReference type="AlphaFoldDB" id="A0AAE1MRX9"/>
<accession>A0AAE1MRX9</accession>
<dbReference type="EMBL" id="JAWXYG010000004">
    <property type="protein sequence ID" value="KAK4274285.1"/>
    <property type="molecule type" value="Genomic_DNA"/>
</dbReference>
<dbReference type="PANTHER" id="PTHR35504">
    <property type="entry name" value="PROTEIN EMBRYONIC FLOWER 1"/>
    <property type="match status" value="1"/>
</dbReference>
<evidence type="ECO:0000313" key="2">
    <source>
        <dbReference type="EMBL" id="KAK4274285.1"/>
    </source>
</evidence>
<evidence type="ECO:0000313" key="3">
    <source>
        <dbReference type="Proteomes" id="UP001293593"/>
    </source>
</evidence>
<evidence type="ECO:0008006" key="4">
    <source>
        <dbReference type="Google" id="ProtNLM"/>
    </source>
</evidence>